<sequence>MDNDIGGKLFQDAHQSTVLGRHRANESHGEVVTHLFRSGRIVFPFRKGGIDIPQVKIDVGGERKKPKSGSLDLLPKEHACVKTDFMPLLPQEVRGNQQWVNVPGSRKACKQYLHSVPFLIKATLGEGDSHQHNARRGELIPSYRSFYVKLQTLPSPEQQIGITR</sequence>
<proteinExistence type="predicted"/>
<keyword evidence="2" id="KW-1185">Reference proteome</keyword>
<dbReference type="RefSeq" id="WP_331386714.1">
    <property type="nucleotide sequence ID" value="NZ_JACHEK010000009.1"/>
</dbReference>
<evidence type="ECO:0000313" key="1">
    <source>
        <dbReference type="EMBL" id="MBB6146343.1"/>
    </source>
</evidence>
<dbReference type="Proteomes" id="UP000538666">
    <property type="component" value="Unassembled WGS sequence"/>
</dbReference>
<accession>A0A841JY28</accession>
<dbReference type="AlphaFoldDB" id="A0A841JY28"/>
<name>A0A841JY28_9BACT</name>
<gene>
    <name evidence="1" type="ORF">HNQ77_004315</name>
</gene>
<comment type="caution">
    <text evidence="1">The sequence shown here is derived from an EMBL/GenBank/DDBJ whole genome shotgun (WGS) entry which is preliminary data.</text>
</comment>
<evidence type="ECO:0000313" key="2">
    <source>
        <dbReference type="Proteomes" id="UP000538666"/>
    </source>
</evidence>
<dbReference type="EMBL" id="JACHEK010000009">
    <property type="protein sequence ID" value="MBB6146343.1"/>
    <property type="molecule type" value="Genomic_DNA"/>
</dbReference>
<protein>
    <submittedName>
        <fullName evidence="1">Uncharacterized protein</fullName>
    </submittedName>
</protein>
<organism evidence="1 2">
    <name type="scientific">Silvibacterium bohemicum</name>
    <dbReference type="NCBI Taxonomy" id="1577686"/>
    <lineage>
        <taxon>Bacteria</taxon>
        <taxon>Pseudomonadati</taxon>
        <taxon>Acidobacteriota</taxon>
        <taxon>Terriglobia</taxon>
        <taxon>Terriglobales</taxon>
        <taxon>Acidobacteriaceae</taxon>
        <taxon>Silvibacterium</taxon>
    </lineage>
</organism>
<reference evidence="1 2" key="1">
    <citation type="submission" date="2020-08" db="EMBL/GenBank/DDBJ databases">
        <title>Genomic Encyclopedia of Type Strains, Phase IV (KMG-IV): sequencing the most valuable type-strain genomes for metagenomic binning, comparative biology and taxonomic classification.</title>
        <authorList>
            <person name="Goeker M."/>
        </authorList>
    </citation>
    <scope>NUCLEOTIDE SEQUENCE [LARGE SCALE GENOMIC DNA]</scope>
    <source>
        <strain evidence="1 2">DSM 103733</strain>
    </source>
</reference>